<reference evidence="6 9" key="1">
    <citation type="submission" date="2013-05" db="EMBL/GenBank/DDBJ databases">
        <title>Genome Sequence of Streptomyces fradiae.</title>
        <authorList>
            <person name="Kirby R."/>
        </authorList>
    </citation>
    <scope>NUCLEOTIDE SEQUENCE [LARGE SCALE GENOMIC DNA]</scope>
    <source>
        <strain evidence="6 9">ATCC 10745</strain>
    </source>
</reference>
<dbReference type="InterPro" id="IPR051794">
    <property type="entry name" value="PG_Endopeptidase_C40"/>
</dbReference>
<keyword evidence="9" id="KW-1185">Reference proteome</keyword>
<comment type="similarity">
    <text evidence="1">Belongs to the peptidase C40 family.</text>
</comment>
<dbReference type="SUPFAM" id="SSF54001">
    <property type="entry name" value="Cysteine proteinases"/>
    <property type="match status" value="1"/>
</dbReference>
<evidence type="ECO:0000256" key="2">
    <source>
        <dbReference type="ARBA" id="ARBA00022670"/>
    </source>
</evidence>
<evidence type="ECO:0000313" key="6">
    <source>
        <dbReference type="EMBL" id="KAF0648394.1"/>
    </source>
</evidence>
<dbReference type="GeneID" id="91405453"/>
<evidence type="ECO:0000313" key="7">
    <source>
        <dbReference type="EMBL" id="OSY49768.1"/>
    </source>
</evidence>
<keyword evidence="3 7" id="KW-0378">Hydrolase</keyword>
<comment type="caution">
    <text evidence="7">The sequence shown here is derived from an EMBL/GenBank/DDBJ whole genome shotgun (WGS) entry which is preliminary data.</text>
</comment>
<dbReference type="GO" id="GO:0006508">
    <property type="term" value="P:proteolysis"/>
    <property type="evidence" value="ECO:0007669"/>
    <property type="project" value="UniProtKB-KW"/>
</dbReference>
<keyword evidence="2" id="KW-0645">Protease</keyword>
<dbReference type="PROSITE" id="PS51935">
    <property type="entry name" value="NLPC_P60"/>
    <property type="match status" value="1"/>
</dbReference>
<name>A0A1Y2NS54_STRFR</name>
<keyword evidence="4" id="KW-0788">Thiol protease</keyword>
<dbReference type="Gene3D" id="3.90.1720.10">
    <property type="entry name" value="endopeptidase domain like (from Nostoc punctiforme)"/>
    <property type="match status" value="1"/>
</dbReference>
<dbReference type="InterPro" id="IPR038765">
    <property type="entry name" value="Papain-like_cys_pep_sf"/>
</dbReference>
<sequence>MTFPRSAAVCALTAALVLGGPWPVPPPAPARAEGESVSALLTRLQRLYRDAEAAGETYNAAGEELAAQTAEVRRLGGHLTRTRDALAAARDAAGRLARAQYQGRGGFSPALRLLFAGDPEHALDEALLLRRLAREQAATVARLRGGARQADAMATAARRALERNQELIAARQRARDDALAALREVEAALAGLPPQRLTELAALERDQTARAQSDLLGEAGPAGEGAPSAQGAEAVAYATGQLGKPYGAGASGPGAFDDSGLVSRAWAEAGRPVPRTSGEQWRTLPAVPLRSLRPGDLVVYYPEATHVALYAGGGRVVHVPRPGAAVAVSPLAALPVLGAVRPDAGAPPLASYTPPAGVGGGTGAGAPAGGGAAEVGGGA</sequence>
<gene>
    <name evidence="7" type="ORF">BG846_04631</name>
    <name evidence="6" type="ORF">K701_18370</name>
</gene>
<protein>
    <submittedName>
        <fullName evidence="7">Putative endopeptidase</fullName>
        <ecNumber evidence="7">3.4.-.-</ecNumber>
    </submittedName>
</protein>
<evidence type="ECO:0000256" key="4">
    <source>
        <dbReference type="ARBA" id="ARBA00022807"/>
    </source>
</evidence>
<dbReference type="Proteomes" id="UP000731519">
    <property type="component" value="Unassembled WGS sequence"/>
</dbReference>
<dbReference type="AlphaFoldDB" id="A0A1Y2NS54"/>
<dbReference type="PANTHER" id="PTHR47359">
    <property type="entry name" value="PEPTIDOGLYCAN DL-ENDOPEPTIDASE CWLO"/>
    <property type="match status" value="1"/>
</dbReference>
<evidence type="ECO:0000256" key="3">
    <source>
        <dbReference type="ARBA" id="ARBA00022801"/>
    </source>
</evidence>
<dbReference type="RefSeq" id="WP_051838982.1">
    <property type="nucleotide sequence ID" value="NZ_ASYR01000024.1"/>
</dbReference>
<dbReference type="PANTHER" id="PTHR47359:SF3">
    <property type="entry name" value="NLP_P60 DOMAIN-CONTAINING PROTEIN-RELATED"/>
    <property type="match status" value="1"/>
</dbReference>
<organism evidence="7 8">
    <name type="scientific">Streptomyces fradiae ATCC 10745 = DSM 40063</name>
    <dbReference type="NCBI Taxonomy" id="1319510"/>
    <lineage>
        <taxon>Bacteria</taxon>
        <taxon>Bacillati</taxon>
        <taxon>Actinomycetota</taxon>
        <taxon>Actinomycetes</taxon>
        <taxon>Kitasatosporales</taxon>
        <taxon>Streptomycetaceae</taxon>
        <taxon>Streptomyces</taxon>
    </lineage>
</organism>
<dbReference type="EMBL" id="ASYR01000024">
    <property type="protein sequence ID" value="KAF0648394.1"/>
    <property type="molecule type" value="Genomic_DNA"/>
</dbReference>
<dbReference type="EC" id="3.4.-.-" evidence="7"/>
<dbReference type="GO" id="GO:0008234">
    <property type="term" value="F:cysteine-type peptidase activity"/>
    <property type="evidence" value="ECO:0007669"/>
    <property type="project" value="UniProtKB-KW"/>
</dbReference>
<feature type="domain" description="NlpC/P60" evidence="5">
    <location>
        <begin position="228"/>
        <end position="349"/>
    </location>
</feature>
<accession>A0A1Y2NS54</accession>
<dbReference type="InterPro" id="IPR000064">
    <property type="entry name" value="NLP_P60_dom"/>
</dbReference>
<evidence type="ECO:0000313" key="9">
    <source>
        <dbReference type="Proteomes" id="UP000731519"/>
    </source>
</evidence>
<evidence type="ECO:0000313" key="8">
    <source>
        <dbReference type="Proteomes" id="UP000194318"/>
    </source>
</evidence>
<proteinExistence type="inferred from homology"/>
<reference evidence="7 8" key="2">
    <citation type="submission" date="2016-09" db="EMBL/GenBank/DDBJ databases">
        <title>Streptomyces fradiae DSM40063, a candidate organism with high potential of specific P450 cytochromes.</title>
        <authorList>
            <person name="Grumaz C."/>
            <person name="Vainshtein Y."/>
            <person name="Kirstahler P."/>
            <person name="Sohn K."/>
        </authorList>
    </citation>
    <scope>NUCLEOTIDE SEQUENCE [LARGE SCALE GENOMIC DNA]</scope>
    <source>
        <strain evidence="7 8">DSM 40063</strain>
    </source>
</reference>
<dbReference type="EMBL" id="MIFZ01000309">
    <property type="protein sequence ID" value="OSY49768.1"/>
    <property type="molecule type" value="Genomic_DNA"/>
</dbReference>
<evidence type="ECO:0000256" key="1">
    <source>
        <dbReference type="ARBA" id="ARBA00007074"/>
    </source>
</evidence>
<dbReference type="Proteomes" id="UP000194318">
    <property type="component" value="Unassembled WGS sequence"/>
</dbReference>
<evidence type="ECO:0000259" key="5">
    <source>
        <dbReference type="PROSITE" id="PS51935"/>
    </source>
</evidence>
<dbReference type="Pfam" id="PF00877">
    <property type="entry name" value="NLPC_P60"/>
    <property type="match status" value="1"/>
</dbReference>